<dbReference type="EMBL" id="BSXN01000899">
    <property type="protein sequence ID" value="GME70447.1"/>
    <property type="molecule type" value="Genomic_DNA"/>
</dbReference>
<accession>A0A9W6T2W9</accession>
<dbReference type="InterPro" id="IPR008928">
    <property type="entry name" value="6-hairpin_glycosidase_sf"/>
</dbReference>
<dbReference type="Proteomes" id="UP001165120">
    <property type="component" value="Unassembled WGS sequence"/>
</dbReference>
<protein>
    <submittedName>
        <fullName evidence="1">Unnamed protein product</fullName>
    </submittedName>
</protein>
<dbReference type="SUPFAM" id="SSF48208">
    <property type="entry name" value="Six-hairpin glycosidases"/>
    <property type="match status" value="1"/>
</dbReference>
<dbReference type="PANTHER" id="PTHR47791:SF3">
    <property type="entry name" value="MEIOTICALLY UP-REGULATED GENE 191 PROTEIN"/>
    <property type="match status" value="1"/>
</dbReference>
<dbReference type="AlphaFoldDB" id="A0A9W6T2W9"/>
<sequence length="413" mass="48073">MSFNNNLEGFNIVRSFWYQFWNPTVGNFTSMVPVNGTKQNGTFDAWSVSVAVHALVDATRVYPEENKEVLDMAIRATLKYRSNENGGCYCVEEYRRGNKDINFDDDAQIASAFICAYEVTGNREYLKLAKKIVDFLLTGWNDDKKSKLEGGMMWHVTHLYVASCATSMTAVALMRMLKHTEDENEKKKLYNFAKKCINWIFDKMIAPDDRLVWDGCGKYSDVIDKQKWTYNVGVPLTAISYLYKYDHDKSWIDRAKLLAEGATDRGRPLFCRDYPDYHKRYWRDPSYFIQLLIEGLVDYIETFGDVAPEQTINCCKNEIKRHLSYFRKYMFDPNDGLYFMNFEINRLSDDIYDKYKHQFGGNKKFDPWEKDRQHVNGDISNRPMAKCLIGSASAARIFLQGGRLFPTMDPPKV</sequence>
<dbReference type="InterPro" id="IPR053169">
    <property type="entry name" value="MUG_Protein"/>
</dbReference>
<comment type="caution">
    <text evidence="1">The sequence shown here is derived from an EMBL/GenBank/DDBJ whole genome shotgun (WGS) entry which is preliminary data.</text>
</comment>
<dbReference type="Gene3D" id="1.50.10.20">
    <property type="match status" value="1"/>
</dbReference>
<dbReference type="InterPro" id="IPR005198">
    <property type="entry name" value="Glyco_hydro_76"/>
</dbReference>
<evidence type="ECO:0000313" key="1">
    <source>
        <dbReference type="EMBL" id="GME70447.1"/>
    </source>
</evidence>
<keyword evidence="2" id="KW-1185">Reference proteome</keyword>
<reference evidence="1" key="1">
    <citation type="submission" date="2023-04" db="EMBL/GenBank/DDBJ databases">
        <title>Candida boidinii NBRC 10035.</title>
        <authorList>
            <person name="Ichikawa N."/>
            <person name="Sato H."/>
            <person name="Tonouchi N."/>
        </authorList>
    </citation>
    <scope>NUCLEOTIDE SEQUENCE</scope>
    <source>
        <strain evidence="1">NBRC 10035</strain>
    </source>
</reference>
<gene>
    <name evidence="1" type="ORF">Cboi02_000284000</name>
</gene>
<dbReference type="GO" id="GO:0005975">
    <property type="term" value="P:carbohydrate metabolic process"/>
    <property type="evidence" value="ECO:0007669"/>
    <property type="project" value="InterPro"/>
</dbReference>
<evidence type="ECO:0000313" key="2">
    <source>
        <dbReference type="Proteomes" id="UP001165120"/>
    </source>
</evidence>
<dbReference type="Pfam" id="PF03663">
    <property type="entry name" value="Glyco_hydro_76"/>
    <property type="match status" value="1"/>
</dbReference>
<name>A0A9W6T2W9_CANBO</name>
<organism evidence="1 2">
    <name type="scientific">Candida boidinii</name>
    <name type="common">Yeast</name>
    <dbReference type="NCBI Taxonomy" id="5477"/>
    <lineage>
        <taxon>Eukaryota</taxon>
        <taxon>Fungi</taxon>
        <taxon>Dikarya</taxon>
        <taxon>Ascomycota</taxon>
        <taxon>Saccharomycotina</taxon>
        <taxon>Pichiomycetes</taxon>
        <taxon>Pichiales</taxon>
        <taxon>Pichiaceae</taxon>
        <taxon>Ogataea</taxon>
        <taxon>Ogataea/Candida clade</taxon>
    </lineage>
</organism>
<dbReference type="PANTHER" id="PTHR47791">
    <property type="entry name" value="MEIOTICALLY UP-REGULATED GENE 191 PROTEIN"/>
    <property type="match status" value="1"/>
</dbReference>
<proteinExistence type="predicted"/>